<keyword evidence="1" id="KW-0378">Hydrolase</keyword>
<dbReference type="EC" id="3.6.1.7" evidence="1"/>
<dbReference type="PANTHER" id="PTHR42959:SF1">
    <property type="entry name" value="CARBAMOYLTRANSFERASE HYPF"/>
    <property type="match status" value="1"/>
</dbReference>
<evidence type="ECO:0000259" key="3">
    <source>
        <dbReference type="PROSITE" id="PS51160"/>
    </source>
</evidence>
<accession>A0A450YZL8</accession>
<evidence type="ECO:0000313" key="4">
    <source>
        <dbReference type="EMBL" id="VFK46983.1"/>
    </source>
</evidence>
<protein>
    <recommendedName>
        <fullName evidence="1">acylphosphatase</fullName>
        <ecNumber evidence="1">3.6.1.7</ecNumber>
    </recommendedName>
</protein>
<dbReference type="GO" id="GO:0016743">
    <property type="term" value="F:carboxyl- or carbamoyltransferase activity"/>
    <property type="evidence" value="ECO:0007669"/>
    <property type="project" value="TreeGrafter"/>
</dbReference>
<evidence type="ECO:0000256" key="2">
    <source>
        <dbReference type="RuleBase" id="RU004168"/>
    </source>
</evidence>
<feature type="active site" evidence="1">
    <location>
        <position position="66"/>
    </location>
</feature>
<feature type="domain" description="Acylphosphatase-like" evidence="3">
    <location>
        <begin position="51"/>
        <end position="137"/>
    </location>
</feature>
<dbReference type="PANTHER" id="PTHR42959">
    <property type="entry name" value="CARBAMOYLTRANSFERASE"/>
    <property type="match status" value="1"/>
</dbReference>
<evidence type="ECO:0000256" key="1">
    <source>
        <dbReference type="PROSITE-ProRule" id="PRU00520"/>
    </source>
</evidence>
<feature type="active site" evidence="1">
    <location>
        <position position="84"/>
    </location>
</feature>
<dbReference type="GO" id="GO:0003998">
    <property type="term" value="F:acylphosphatase activity"/>
    <property type="evidence" value="ECO:0007669"/>
    <property type="project" value="UniProtKB-EC"/>
</dbReference>
<organism evidence="4">
    <name type="scientific">Candidatus Kentrum sp. TC</name>
    <dbReference type="NCBI Taxonomy" id="2126339"/>
    <lineage>
        <taxon>Bacteria</taxon>
        <taxon>Pseudomonadati</taxon>
        <taxon>Pseudomonadota</taxon>
        <taxon>Gammaproteobacteria</taxon>
        <taxon>Candidatus Kentrum</taxon>
    </lineage>
</organism>
<dbReference type="AlphaFoldDB" id="A0A450YZL8"/>
<dbReference type="PROSITE" id="PS51160">
    <property type="entry name" value="ACYLPHOSPHATASE_3"/>
    <property type="match status" value="1"/>
</dbReference>
<dbReference type="InterPro" id="IPR001792">
    <property type="entry name" value="Acylphosphatase-like_dom"/>
</dbReference>
<dbReference type="SUPFAM" id="SSF54975">
    <property type="entry name" value="Acylphosphatase/BLUF domain-like"/>
    <property type="match status" value="1"/>
</dbReference>
<gene>
    <name evidence="4" type="ORF">BECKTC1821E_GA0114239_10746</name>
</gene>
<dbReference type="Pfam" id="PF00708">
    <property type="entry name" value="Acylphosphatase"/>
    <property type="match status" value="1"/>
</dbReference>
<comment type="catalytic activity">
    <reaction evidence="1">
        <text>an acyl phosphate + H2O = a carboxylate + phosphate + H(+)</text>
        <dbReference type="Rhea" id="RHEA:14965"/>
        <dbReference type="ChEBI" id="CHEBI:15377"/>
        <dbReference type="ChEBI" id="CHEBI:15378"/>
        <dbReference type="ChEBI" id="CHEBI:29067"/>
        <dbReference type="ChEBI" id="CHEBI:43474"/>
        <dbReference type="ChEBI" id="CHEBI:59918"/>
        <dbReference type="EC" id="3.6.1.7"/>
    </reaction>
</comment>
<dbReference type="Gene3D" id="3.90.870.50">
    <property type="match status" value="1"/>
</dbReference>
<dbReference type="InterPro" id="IPR051060">
    <property type="entry name" value="Carbamoyltrans_HypF-like"/>
</dbReference>
<dbReference type="InterPro" id="IPR017968">
    <property type="entry name" value="Acylphosphatase_CS"/>
</dbReference>
<dbReference type="GO" id="GO:0008270">
    <property type="term" value="F:zinc ion binding"/>
    <property type="evidence" value="ECO:0007669"/>
    <property type="project" value="TreeGrafter"/>
</dbReference>
<name>A0A450YZL8_9GAMM</name>
<proteinExistence type="inferred from homology"/>
<dbReference type="EMBL" id="CAADFT010000074">
    <property type="protein sequence ID" value="VFK46983.1"/>
    <property type="molecule type" value="Genomic_DNA"/>
</dbReference>
<dbReference type="InterPro" id="IPR036046">
    <property type="entry name" value="Acylphosphatase-like_dom_sf"/>
</dbReference>
<dbReference type="PROSITE" id="PS00150">
    <property type="entry name" value="ACYLPHOSPHATASE_1"/>
    <property type="match status" value="1"/>
</dbReference>
<dbReference type="GO" id="GO:0051604">
    <property type="term" value="P:protein maturation"/>
    <property type="evidence" value="ECO:0007669"/>
    <property type="project" value="TreeGrafter"/>
</dbReference>
<comment type="similarity">
    <text evidence="2">Belongs to the acylphosphatase family.</text>
</comment>
<sequence length="224" mass="24847">MIASNDHGAFVTLEDGKALLIHNNGAITWESPGTRKTYAGKYGEMKGEIQTNYWVLTGRVQGVGFRPFVYRLAHRLGLAGWVQNQKGRVIILAQGTPKRLSDFEIALLTDSPPLAEPRIQRVGQARFIFRAGFSIRPSRSAQKAEIHVPAARAWANTKILWIGAFTRNRSLVPPAVRACFFMGVSGNPCCPVVEIFATQGKRLNTPKRRSGRWRRVSTGCVKGM</sequence>
<reference evidence="4" key="1">
    <citation type="submission" date="2019-02" db="EMBL/GenBank/DDBJ databases">
        <authorList>
            <person name="Gruber-Vodicka R. H."/>
            <person name="Seah K. B. B."/>
        </authorList>
    </citation>
    <scope>NUCLEOTIDE SEQUENCE</scope>
    <source>
        <strain evidence="4">BECK_BZ125</strain>
    </source>
</reference>